<comment type="pathway">
    <text evidence="2">Protein modification; protein glycosylation.</text>
</comment>
<feature type="transmembrane region" description="Helical" evidence="9">
    <location>
        <begin position="80"/>
        <end position="104"/>
    </location>
</feature>
<evidence type="ECO:0000256" key="7">
    <source>
        <dbReference type="ARBA" id="ARBA00023136"/>
    </source>
</evidence>
<evidence type="ECO:0000256" key="2">
    <source>
        <dbReference type="ARBA" id="ARBA00004922"/>
    </source>
</evidence>
<feature type="transmembrane region" description="Helical" evidence="9">
    <location>
        <begin position="325"/>
        <end position="347"/>
    </location>
</feature>
<dbReference type="PANTHER" id="PTHR13117">
    <property type="entry name" value="ENDOPLASMIC RETICULUM MULTISPAN TRANSMEMBRANE PROTEIN-RELATED"/>
    <property type="match status" value="1"/>
</dbReference>
<evidence type="ECO:0000256" key="9">
    <source>
        <dbReference type="RuleBase" id="RU365067"/>
    </source>
</evidence>
<evidence type="ECO:0000256" key="3">
    <source>
        <dbReference type="ARBA" id="ARBA00010288"/>
    </source>
</evidence>
<evidence type="ECO:0000256" key="6">
    <source>
        <dbReference type="ARBA" id="ARBA00022989"/>
    </source>
</evidence>
<comment type="subcellular location">
    <subcellularLocation>
        <location evidence="1 9">Endoplasmic reticulum membrane</location>
        <topology evidence="1 9">Multi-pass membrane protein</topology>
    </subcellularLocation>
</comment>
<dbReference type="Pfam" id="PF04506">
    <property type="entry name" value="Rft-1"/>
    <property type="match status" value="1"/>
</dbReference>
<feature type="transmembrane region" description="Helical" evidence="9">
    <location>
        <begin position="459"/>
        <end position="480"/>
    </location>
</feature>
<protein>
    <recommendedName>
        <fullName evidence="9">Protein RFT1 homolog</fullName>
    </recommendedName>
</protein>
<organism evidence="10">
    <name type="scientific">Rhodosorus marinus</name>
    <dbReference type="NCBI Taxonomy" id="101924"/>
    <lineage>
        <taxon>Eukaryota</taxon>
        <taxon>Rhodophyta</taxon>
        <taxon>Stylonematophyceae</taxon>
        <taxon>Stylonematales</taxon>
        <taxon>Stylonemataceae</taxon>
        <taxon>Rhodosorus</taxon>
    </lineage>
</organism>
<feature type="transmembrane region" description="Helical" evidence="9">
    <location>
        <begin position="282"/>
        <end position="305"/>
    </location>
</feature>
<dbReference type="EMBL" id="HBHW01042038">
    <property type="protein sequence ID" value="CAE0064352.1"/>
    <property type="molecule type" value="Transcribed_RNA"/>
</dbReference>
<gene>
    <name evidence="10" type="ORF">RMAR00112_LOCUS32424</name>
</gene>
<dbReference type="PANTHER" id="PTHR13117:SF5">
    <property type="entry name" value="PROTEIN RFT1 HOMOLOG"/>
    <property type="match status" value="1"/>
</dbReference>
<keyword evidence="6 9" id="KW-1133">Transmembrane helix</keyword>
<dbReference type="GO" id="GO:0006488">
    <property type="term" value="P:dolichol-linked oligosaccharide biosynthetic process"/>
    <property type="evidence" value="ECO:0007669"/>
    <property type="project" value="InterPro"/>
</dbReference>
<evidence type="ECO:0000256" key="4">
    <source>
        <dbReference type="ARBA" id="ARBA00022692"/>
    </source>
</evidence>
<keyword evidence="7 9" id="KW-0472">Membrane</keyword>
<dbReference type="AlphaFoldDB" id="A0A7S3A8S8"/>
<comment type="caution">
    <text evidence="9">Lacks conserved residue(s) required for the propagation of feature annotation.</text>
</comment>
<keyword evidence="5" id="KW-0256">Endoplasmic reticulum</keyword>
<keyword evidence="4 9" id="KW-0812">Transmembrane</keyword>
<sequence length="501" mass="54619">MSEQVIESAAKGLGSSVALQIASKLVTFGMRVAIVRLLGPQLFAFSEVQMSLMISLVLLPAREGLRRIAIRQDTDLQSRLLATSGTFLSVFLALFTAIVNYYFYTDEQSTAMVFSSVAAAIESFSEPAVVNATRRELYKAISTVRAVALISSGAVGVVSAYVLPQSQGVYSIVLSNLTHALVLVVGLTSSSGGVSRVFSIGIPNSEVIRLAFDAVVQSVMKFVLGNGEGFILLLSCDETSRGAYKLASNISSLAARFVFDRLEEQSFAAFSRLQNDVPAMEGTFVLATKTSSMIAMLFSFVGPAYSRLFVKIMYGPEWESAGVPFLLSMSLFYLQFISVNGIAEGYFNAVATSKAVRGYSMFTFIVMILYMGFGTVFAVYYGPAAIILANALNMIFRAVYCARFIARLNSKKTGQTRTAFVLLKEATPTLGFFFTMAALSSLTLGSERLMKDELHPMHVGLHLLAGFCSCIVALAAIFRFERNYVEQARKVFRREKPAKED</sequence>
<accession>A0A7S3A8S8</accession>
<feature type="transmembrane region" description="Helical" evidence="9">
    <location>
        <begin position="418"/>
        <end position="439"/>
    </location>
</feature>
<feature type="transmembrane region" description="Helical" evidence="9">
    <location>
        <begin position="359"/>
        <end position="381"/>
    </location>
</feature>
<comment type="similarity">
    <text evidence="3 9">Belongs to the RFT1 family.</text>
</comment>
<evidence type="ECO:0000313" key="10">
    <source>
        <dbReference type="EMBL" id="CAE0064352.1"/>
    </source>
</evidence>
<dbReference type="InterPro" id="IPR007594">
    <property type="entry name" value="RFT1"/>
</dbReference>
<feature type="transmembrane region" description="Helical" evidence="9">
    <location>
        <begin position="387"/>
        <end position="406"/>
    </location>
</feature>
<comment type="function">
    <text evidence="8 9">Intramembrane glycolipid transporter that operates in the biosynthetic pathway of dolichol-linked oligosaccharides, the glycan precursors employed in protein asparagine (N)-glycosylation. The sequential addition of sugars to dolichol pyrophosphate produces dolichol-linked oligosaccharides containing fourteen sugars, including two GlcNAcs, nine mannoses and three glucoses. Once assembled, the oligosaccharide is transferred from the lipid to nascent proteins by oligosaccharyltransferases. The assembly of dolichol-linked oligosaccharides begins on the cytosolic side of the endoplasmic reticulum membrane and finishes in its lumen. RFT1 could mediate the translocation of the cytosolically oriented intermediate DolPP-GlcNAc2Man5, produced by ALG11, into the ER lumen where dolichol-linked oligosaccharides assembly continues. However, the intramembrane lipid transporter activity could not be confirmed in vitro.</text>
</comment>
<proteinExistence type="inferred from homology"/>
<dbReference type="GO" id="GO:0005789">
    <property type="term" value="C:endoplasmic reticulum membrane"/>
    <property type="evidence" value="ECO:0007669"/>
    <property type="project" value="UniProtKB-SubCell"/>
</dbReference>
<name>A0A7S3A8S8_9RHOD</name>
<evidence type="ECO:0000256" key="1">
    <source>
        <dbReference type="ARBA" id="ARBA00004477"/>
    </source>
</evidence>
<evidence type="ECO:0000256" key="5">
    <source>
        <dbReference type="ARBA" id="ARBA00022824"/>
    </source>
</evidence>
<reference evidence="10" key="1">
    <citation type="submission" date="2021-01" db="EMBL/GenBank/DDBJ databases">
        <authorList>
            <person name="Corre E."/>
            <person name="Pelletier E."/>
            <person name="Niang G."/>
            <person name="Scheremetjew M."/>
            <person name="Finn R."/>
            <person name="Kale V."/>
            <person name="Holt S."/>
            <person name="Cochrane G."/>
            <person name="Meng A."/>
            <person name="Brown T."/>
            <person name="Cohen L."/>
        </authorList>
    </citation>
    <scope>NUCLEOTIDE SEQUENCE</scope>
    <source>
        <strain evidence="10">CCMP 769</strain>
    </source>
</reference>
<evidence type="ECO:0000256" key="8">
    <source>
        <dbReference type="ARBA" id="ARBA00045912"/>
    </source>
</evidence>
<dbReference type="GO" id="GO:0034203">
    <property type="term" value="P:glycolipid translocation"/>
    <property type="evidence" value="ECO:0007669"/>
    <property type="project" value="TreeGrafter"/>
</dbReference>
<feature type="transmembrane region" description="Helical" evidence="9">
    <location>
        <begin position="142"/>
        <end position="163"/>
    </location>
</feature>